<dbReference type="RefSeq" id="WP_120383860.1">
    <property type="nucleotide sequence ID" value="NZ_RAXT01000013.1"/>
</dbReference>
<dbReference type="InterPro" id="IPR024524">
    <property type="entry name" value="DUF3800"/>
</dbReference>
<evidence type="ECO:0008006" key="3">
    <source>
        <dbReference type="Google" id="ProtNLM"/>
    </source>
</evidence>
<accession>A0A3A8EXF6</accession>
<comment type="caution">
    <text evidence="1">The sequence shown here is derived from an EMBL/GenBank/DDBJ whole genome shotgun (WGS) entry which is preliminary data.</text>
</comment>
<dbReference type="Proteomes" id="UP000280405">
    <property type="component" value="Unassembled WGS sequence"/>
</dbReference>
<dbReference type="EMBL" id="RAXT01000013">
    <property type="protein sequence ID" value="RKG38126.1"/>
    <property type="molecule type" value="Genomic_DNA"/>
</dbReference>
<name>A0A3A8EXF6_9GAMM</name>
<organism evidence="1 2">
    <name type="scientific">Acinetobacter rongchengensis</name>
    <dbReference type="NCBI Taxonomy" id="2419601"/>
    <lineage>
        <taxon>Bacteria</taxon>
        <taxon>Pseudomonadati</taxon>
        <taxon>Pseudomonadota</taxon>
        <taxon>Gammaproteobacteria</taxon>
        <taxon>Moraxellales</taxon>
        <taxon>Moraxellaceae</taxon>
        <taxon>Acinetobacter</taxon>
    </lineage>
</organism>
<dbReference type="AlphaFoldDB" id="A0A3A8EXF6"/>
<protein>
    <recommendedName>
        <fullName evidence="3">DUF3800 domain-containing protein</fullName>
    </recommendedName>
</protein>
<reference evidence="1 2" key="1">
    <citation type="submission" date="2018-09" db="EMBL/GenBank/DDBJ databases">
        <title>The draft genome of Acinetobacter spp. strains.</title>
        <authorList>
            <person name="Qin J."/>
            <person name="Feng Y."/>
            <person name="Zong Z."/>
        </authorList>
    </citation>
    <scope>NUCLEOTIDE SEQUENCE [LARGE SCALE GENOMIC DNA]</scope>
    <source>
        <strain evidence="1 2">WCHAc060115</strain>
    </source>
</reference>
<proteinExistence type="predicted"/>
<keyword evidence="2" id="KW-1185">Reference proteome</keyword>
<dbReference type="Pfam" id="PF12686">
    <property type="entry name" value="DUF3800"/>
    <property type="match status" value="1"/>
</dbReference>
<evidence type="ECO:0000313" key="2">
    <source>
        <dbReference type="Proteomes" id="UP000280405"/>
    </source>
</evidence>
<evidence type="ECO:0000313" key="1">
    <source>
        <dbReference type="EMBL" id="RKG38126.1"/>
    </source>
</evidence>
<sequence>MLYVDESIQSDLGYICIGFAFCEADPALLVKNALIEAGFNPSQDEYKSSYKMNGSDSAARHQLREAISAIVIEHCKIGIYIASSDERRELLKHIEDCSRLIIRNNKLKTPQSVFIDEGIHGLKIYDDELIIEHNQDSKITSGIQLADYIAYHCSLLLKSNLLEFSKEVLVKGPHPLENEMVELDWLTRTALRRNFFHEYRDVEKIEGDDWGFKISEYGFFCSPNLDPRIKEIAEDTFKEMYFGCVW</sequence>
<gene>
    <name evidence="1" type="ORF">D7V20_08415</name>
</gene>
<dbReference type="OrthoDB" id="7067228at2"/>